<dbReference type="OrthoDB" id="103677at2157"/>
<dbReference type="HOGENOM" id="CLU_638758_0_0_2"/>
<evidence type="ECO:0000313" key="2">
    <source>
        <dbReference type="Proteomes" id="UP000002063"/>
    </source>
</evidence>
<organism evidence="1 2">
    <name type="scientific">Methanocaldococcus vulcanius (strain ATCC 700851 / DSM 12094 / M7)</name>
    <name type="common">Methanococcus vulcanius</name>
    <dbReference type="NCBI Taxonomy" id="579137"/>
    <lineage>
        <taxon>Archaea</taxon>
        <taxon>Methanobacteriati</taxon>
        <taxon>Methanobacteriota</taxon>
        <taxon>Methanomada group</taxon>
        <taxon>Methanococci</taxon>
        <taxon>Methanococcales</taxon>
        <taxon>Methanocaldococcaceae</taxon>
        <taxon>Methanocaldococcus</taxon>
    </lineage>
</organism>
<reference evidence="1" key="1">
    <citation type="submission" date="2009-10" db="EMBL/GenBank/DDBJ databases">
        <title>Complete sequence of chromosome of Methanocaldococcus vulcanius M7.</title>
        <authorList>
            <consortium name="US DOE Joint Genome Institute"/>
            <person name="Lucas S."/>
            <person name="Copeland A."/>
            <person name="Lapidus A."/>
            <person name="Glavina del Rio T."/>
            <person name="Dalin E."/>
            <person name="Tice H."/>
            <person name="Bruce D."/>
            <person name="Goodwin L."/>
            <person name="Pitluck S."/>
            <person name="Lcollab F.I."/>
            <person name="Brettin T."/>
            <person name="Detter J.C."/>
            <person name="Han C."/>
            <person name="Tapia R."/>
            <person name="Kuske C.R."/>
            <person name="Schmutz J."/>
            <person name="Larimer F."/>
            <person name="Land M."/>
            <person name="Hauser L."/>
            <person name="Kyrpides N."/>
            <person name="Ovchinikova G."/>
            <person name="Sieprawska-Lupa M."/>
            <person name="Whitman W.B."/>
            <person name="Woyke T."/>
        </authorList>
    </citation>
    <scope>NUCLEOTIDE SEQUENCE [LARGE SCALE GENOMIC DNA]</scope>
    <source>
        <strain evidence="1">M7</strain>
    </source>
</reference>
<keyword evidence="2" id="KW-1185">Reference proteome</keyword>
<dbReference type="STRING" id="579137.Metvu_0354"/>
<dbReference type="GeneID" id="8512686"/>
<gene>
    <name evidence="1" type="ordered locus">Metvu_0354</name>
</gene>
<protein>
    <submittedName>
        <fullName evidence="1">Uncharacterized protein</fullName>
    </submittedName>
</protein>
<dbReference type="eggNOG" id="arCOG04039">
    <property type="taxonomic scope" value="Archaea"/>
</dbReference>
<dbReference type="RefSeq" id="WP_012819763.1">
    <property type="nucleotide sequence ID" value="NC_013407.1"/>
</dbReference>
<name>C9RF67_METVM</name>
<sequence length="429" mass="51144">MESYYDTIPNFRYWDVNAWRKYVQEYIVPMYETTKCLLDFKNELSFYVGMSLENVNQSNNYLMPFFIGGIDEEGNYKENALAKLIYLMFGIYVDAKEFVNTMELTGEEGLKDIKVESKDMDNWPFIKFLEKINKHSLEIIKKLNIDVQPSIKVEDILKNPDKILDVLKELYKACVSFNASYNYYTFFILSSYGIHFRYLISAYPKLNEHFEEIKEFLGFCPMFVPDVDNSTIKKYYTILRYEKDSIGDNLFKMQLHLWNSFEKSEIHEVFKYIVEKPENLKEKYKELAKKSIGEEFKEINIGDECIHLYEDYFLIVNGVYVNSISRSSYDEYCQARENWMNGMIHWSELEFYKRPIKRSLQIKIYLFDFLDKIAPVLFLKLATILPSKVGKFDNYYLTHLKDIINDVPNLIYYGNFLEDYPSLKLGRLE</sequence>
<accession>C9RF67</accession>
<proteinExistence type="predicted"/>
<dbReference type="AlphaFoldDB" id="C9RF67"/>
<dbReference type="KEGG" id="mvu:Metvu_0354"/>
<evidence type="ECO:0000313" key="1">
    <source>
        <dbReference type="EMBL" id="ACX72219.1"/>
    </source>
</evidence>
<dbReference type="Proteomes" id="UP000002063">
    <property type="component" value="Chromosome"/>
</dbReference>
<dbReference type="EMBL" id="CP001787">
    <property type="protein sequence ID" value="ACX72219.1"/>
    <property type="molecule type" value="Genomic_DNA"/>
</dbReference>